<accession>A0A6J4EF04</accession>
<proteinExistence type="predicted"/>
<sequence length="116" mass="12802">MKNLILLIAIAGAGYYYYTNHYAVATPVAVDSYQALLKKVESAPVTKAEVIFGVNDLSRQLCNGDSTRSSSDCLSKYSNYKEICEGRILGRAPETYTRKEDVVSTASSYRECVGIR</sequence>
<dbReference type="Proteomes" id="UP001054892">
    <property type="component" value="Unassembled WGS sequence"/>
</dbReference>
<gene>
    <name evidence="1" type="ORF">TUM18999_51820</name>
    <name evidence="2" type="ORF">TUM20286_00250</name>
</gene>
<protein>
    <submittedName>
        <fullName evidence="1">Uncharacterized protein</fullName>
    </submittedName>
</protein>
<dbReference type="EMBL" id="BQKM01000001">
    <property type="protein sequence ID" value="GJN50273.1"/>
    <property type="molecule type" value="Genomic_DNA"/>
</dbReference>
<dbReference type="Proteomes" id="UP000509383">
    <property type="component" value="Chromosome"/>
</dbReference>
<name>A0A6J4EF04_9PSED</name>
<dbReference type="KEGG" id="ptw:TUM18999_51820"/>
<dbReference type="EMBL" id="AP023189">
    <property type="protein sequence ID" value="BCG26991.1"/>
    <property type="molecule type" value="Genomic_DNA"/>
</dbReference>
<evidence type="ECO:0000313" key="1">
    <source>
        <dbReference type="EMBL" id="BCG26991.1"/>
    </source>
</evidence>
<evidence type="ECO:0000313" key="3">
    <source>
        <dbReference type="Proteomes" id="UP000509383"/>
    </source>
</evidence>
<dbReference type="RefSeq" id="WP_173172507.1">
    <property type="nucleotide sequence ID" value="NZ_AP023189.1"/>
</dbReference>
<organism evidence="1 3">
    <name type="scientific">Pseudomonas tohonis</name>
    <dbReference type="NCBI Taxonomy" id="2725477"/>
    <lineage>
        <taxon>Bacteria</taxon>
        <taxon>Pseudomonadati</taxon>
        <taxon>Pseudomonadota</taxon>
        <taxon>Gammaproteobacteria</taxon>
        <taxon>Pseudomonadales</taxon>
        <taxon>Pseudomonadaceae</taxon>
        <taxon>Pseudomonas</taxon>
    </lineage>
</organism>
<evidence type="ECO:0000313" key="2">
    <source>
        <dbReference type="EMBL" id="GJN50273.1"/>
    </source>
</evidence>
<evidence type="ECO:0000313" key="4">
    <source>
        <dbReference type="Proteomes" id="UP001054892"/>
    </source>
</evidence>
<keyword evidence="4" id="KW-1185">Reference proteome</keyword>
<reference evidence="1 3" key="1">
    <citation type="submission" date="2020-05" db="EMBL/GenBank/DDBJ databases">
        <title>Characterization of novel class B3 metallo-beta-lactamase from novel Pseudomonas species.</title>
        <authorList>
            <person name="Yamada K."/>
            <person name="Aoki K."/>
            <person name="Ishii Y."/>
        </authorList>
    </citation>
    <scope>NUCLEOTIDE SEQUENCE [LARGE SCALE GENOMIC DNA]</scope>
    <source>
        <strain evidence="1 3">TUM18999</strain>
        <strain evidence="2 4">TUM20286</strain>
    </source>
</reference>
<dbReference type="AlphaFoldDB" id="A0A6J4EF04"/>